<dbReference type="Pfam" id="PF03212">
    <property type="entry name" value="Pertactin"/>
    <property type="match status" value="1"/>
</dbReference>
<dbReference type="InterPro" id="IPR011050">
    <property type="entry name" value="Pectin_lyase_fold/virulence"/>
</dbReference>
<dbReference type="InterPro" id="IPR051551">
    <property type="entry name" value="Autotransporter_adhesion"/>
</dbReference>
<dbReference type="SMART" id="SM00869">
    <property type="entry name" value="Autotransporter"/>
    <property type="match status" value="1"/>
</dbReference>
<organism evidence="3">
    <name type="scientific">Salmonella enterica</name>
    <name type="common">Salmonella choleraesuis</name>
    <dbReference type="NCBI Taxonomy" id="28901"/>
    <lineage>
        <taxon>Bacteria</taxon>
        <taxon>Pseudomonadati</taxon>
        <taxon>Pseudomonadota</taxon>
        <taxon>Gammaproteobacteria</taxon>
        <taxon>Enterobacterales</taxon>
        <taxon>Enterobacteriaceae</taxon>
        <taxon>Salmonella</taxon>
    </lineage>
</organism>
<evidence type="ECO:0000259" key="2">
    <source>
        <dbReference type="PROSITE" id="PS51208"/>
    </source>
</evidence>
<accession>A0A743P7B9</accession>
<dbReference type="EMBL" id="DAAUQX010000076">
    <property type="protein sequence ID" value="HAF2130763.1"/>
    <property type="molecule type" value="Genomic_DNA"/>
</dbReference>
<dbReference type="AlphaFoldDB" id="A0A743P7B9"/>
<dbReference type="PANTHER" id="PTHR35037:SF7">
    <property type="entry name" value="AUTOTRANSPORTER"/>
    <property type="match status" value="1"/>
</dbReference>
<dbReference type="InterPro" id="IPR003991">
    <property type="entry name" value="Pertactin_virulence_factor"/>
</dbReference>
<keyword evidence="1" id="KW-0732">Signal</keyword>
<dbReference type="NCBIfam" id="TIGR01414">
    <property type="entry name" value="autotrans_barl"/>
    <property type="match status" value="1"/>
</dbReference>
<dbReference type="InterPro" id="IPR004899">
    <property type="entry name" value="Pertactin_central"/>
</dbReference>
<comment type="caution">
    <text evidence="3">The sequence shown here is derived from an EMBL/GenBank/DDBJ whole genome shotgun (WGS) entry which is preliminary data.</text>
</comment>
<sequence>MNKKLISLCITSCVFGYTDLAYGLITNDIGDEEIKSGSIYHDIDLMLNHNSKRENLTLTGDTILRIQGDSQVTNTRVEDNGYIQMDKFGYNKQLGKPIIQDTIVNGKGCIDMEAGSVSFGQLFIGKDADLEIDNNDMDFTDVSVNSPAPAGNIYIENLTLAGLAEIAPSWLGDGEDGDAAPPEKPGPELVTRIDNLEMQHGSKLTMFPYISGVQFNRLELKKLSGEGDFYLTTSLADGLSDKIYVSEHATGNFGLMVNDSGREVVTPRNVQLVYINSGDARFNLLNNGEVVEAGVWQYKLYNETENGHTEWFLVGGKPAELPLPETNTNPDTDTDIQPGNNNTNIPFSPPVVPQPVLSNSARAVINIATAPRHILDVETGTLQQRMGDLRRNDGDTGVWARYISDDSRLSDNHYSSFRSNLSGMQVGADHQTESGDGKLLVGAFTSYSKSNIKSENINNGNIRSYSAGIYVTWIDNSGFYMDTLLKANHLNNEVRTNMNSGIKASGDYSLNTITASTEAGYSINLTDTFRLIPYGKIAYSRMGKADYSLDNDMQAVINEANSVLGETGTLLESQFYVAGRSVRPYAKIAVSREFIKNNKIEINNISFNSNYSGNVGKYGLGVTADVGDRASIYAEVNYKNGNKIETPVNATAGFRISF</sequence>
<dbReference type="PANTHER" id="PTHR35037">
    <property type="entry name" value="C-TERMINAL REGION OF AIDA-LIKE PROTEIN"/>
    <property type="match status" value="1"/>
</dbReference>
<dbReference type="InterPro" id="IPR036709">
    <property type="entry name" value="Autotransporte_beta_dom_sf"/>
</dbReference>
<dbReference type="GO" id="GO:0019867">
    <property type="term" value="C:outer membrane"/>
    <property type="evidence" value="ECO:0007669"/>
    <property type="project" value="InterPro"/>
</dbReference>
<proteinExistence type="predicted"/>
<dbReference type="SUPFAM" id="SSF51126">
    <property type="entry name" value="Pectin lyase-like"/>
    <property type="match status" value="1"/>
</dbReference>
<dbReference type="SUPFAM" id="SSF103515">
    <property type="entry name" value="Autotransporter"/>
    <property type="match status" value="1"/>
</dbReference>
<protein>
    <submittedName>
        <fullName evidence="3">Autotransporter outer membrane beta-barrel domain-containing protein</fullName>
    </submittedName>
</protein>
<dbReference type="PROSITE" id="PS51208">
    <property type="entry name" value="AUTOTRANSPORTER"/>
    <property type="match status" value="1"/>
</dbReference>
<feature type="domain" description="Autotransporter" evidence="2">
    <location>
        <begin position="391"/>
        <end position="658"/>
    </location>
</feature>
<dbReference type="InterPro" id="IPR012332">
    <property type="entry name" value="Autotransporter_pectin_lyase_C"/>
</dbReference>
<dbReference type="Gene3D" id="2.160.20.20">
    <property type="match status" value="1"/>
</dbReference>
<dbReference type="PRINTS" id="PR01484">
    <property type="entry name" value="PRTACTNFAMLY"/>
</dbReference>
<evidence type="ECO:0000313" key="3">
    <source>
        <dbReference type="EMBL" id="HAF2130763.1"/>
    </source>
</evidence>
<reference evidence="3" key="2">
    <citation type="submission" date="2020-02" db="EMBL/GenBank/DDBJ databases">
        <authorList>
            <consortium name="NCBI Pathogen Detection Project"/>
        </authorList>
    </citation>
    <scope>NUCLEOTIDE SEQUENCE</scope>
    <source>
        <strain evidence="3">MA.CK_00/00001968</strain>
    </source>
</reference>
<name>A0A743P7B9_SALER</name>
<evidence type="ECO:0000256" key="1">
    <source>
        <dbReference type="ARBA" id="ARBA00022729"/>
    </source>
</evidence>
<dbReference type="Pfam" id="PF03797">
    <property type="entry name" value="Autotransporter"/>
    <property type="match status" value="1"/>
</dbReference>
<dbReference type="InterPro" id="IPR006315">
    <property type="entry name" value="OM_autotransptr_brl_dom"/>
</dbReference>
<dbReference type="Gene3D" id="2.40.128.130">
    <property type="entry name" value="Autotransporter beta-domain"/>
    <property type="match status" value="1"/>
</dbReference>
<gene>
    <name evidence="3" type="ORF">G9F27_005079</name>
</gene>
<dbReference type="InterPro" id="IPR005546">
    <property type="entry name" value="Autotransporte_beta"/>
</dbReference>
<reference evidence="3" key="1">
    <citation type="journal article" date="2018" name="Genome Biol.">
        <title>SKESA: strategic k-mer extension for scrupulous assemblies.</title>
        <authorList>
            <person name="Souvorov A."/>
            <person name="Agarwala R."/>
            <person name="Lipman D.J."/>
        </authorList>
    </citation>
    <scope>NUCLEOTIDE SEQUENCE</scope>
    <source>
        <strain evidence="3">MA.CK_00/00001968</strain>
    </source>
</reference>